<evidence type="ECO:0008006" key="15">
    <source>
        <dbReference type="Google" id="ProtNLM"/>
    </source>
</evidence>
<reference evidence="13 14" key="1">
    <citation type="submission" date="2024-01" db="EMBL/GenBank/DDBJ databases">
        <title>The genomes of 5 underutilized Papilionoideae crops provide insights into root nodulation and disease resistanc.</title>
        <authorList>
            <person name="Yuan L."/>
        </authorList>
    </citation>
    <scope>NUCLEOTIDE SEQUENCE [LARGE SCALE GENOMIC DNA]</scope>
    <source>
        <strain evidence="13">ZHUSHIDOU_FW_LH</strain>
        <tissue evidence="13">Leaf</tissue>
    </source>
</reference>
<evidence type="ECO:0000313" key="13">
    <source>
        <dbReference type="EMBL" id="KAK7245855.1"/>
    </source>
</evidence>
<keyword evidence="14" id="KW-1185">Reference proteome</keyword>
<evidence type="ECO:0000256" key="5">
    <source>
        <dbReference type="ARBA" id="ARBA00022771"/>
    </source>
</evidence>
<dbReference type="GO" id="GO:0008270">
    <property type="term" value="F:zinc ion binding"/>
    <property type="evidence" value="ECO:0007669"/>
    <property type="project" value="UniProtKB-KW"/>
</dbReference>
<dbReference type="Proteomes" id="UP001372338">
    <property type="component" value="Unassembled WGS sequence"/>
</dbReference>
<evidence type="ECO:0000256" key="10">
    <source>
        <dbReference type="SAM" id="MobiDB-lite"/>
    </source>
</evidence>
<keyword evidence="5" id="KW-0863">Zinc-finger</keyword>
<feature type="compositionally biased region" description="Low complexity" evidence="10">
    <location>
        <begin position="1"/>
        <end position="18"/>
    </location>
</feature>
<accession>A0AAN9E474</accession>
<keyword evidence="4" id="KW-0479">Metal-binding</keyword>
<comment type="caution">
    <text evidence="13">The sequence shown here is derived from an EMBL/GenBank/DDBJ whole genome shotgun (WGS) entry which is preliminary data.</text>
</comment>
<feature type="region of interest" description="Disordered" evidence="10">
    <location>
        <begin position="38"/>
        <end position="61"/>
    </location>
</feature>
<dbReference type="InterPro" id="IPR016181">
    <property type="entry name" value="Acyl_CoA_acyltransferase"/>
</dbReference>
<evidence type="ECO:0000256" key="4">
    <source>
        <dbReference type="ARBA" id="ARBA00022723"/>
    </source>
</evidence>
<evidence type="ECO:0000259" key="11">
    <source>
        <dbReference type="Pfam" id="PF13878"/>
    </source>
</evidence>
<dbReference type="Pfam" id="PF13878">
    <property type="entry name" value="zf-C2H2_3"/>
    <property type="match status" value="1"/>
</dbReference>
<dbReference type="Pfam" id="PF13880">
    <property type="entry name" value="Acetyltransf_13"/>
    <property type="match status" value="1"/>
</dbReference>
<evidence type="ECO:0000256" key="7">
    <source>
        <dbReference type="ARBA" id="ARBA00023242"/>
    </source>
</evidence>
<evidence type="ECO:0000256" key="2">
    <source>
        <dbReference type="ARBA" id="ARBA00005816"/>
    </source>
</evidence>
<dbReference type="PANTHER" id="PTHR45884:SF2">
    <property type="entry name" value="N-ACETYLTRANSFERASE ECO"/>
    <property type="match status" value="1"/>
</dbReference>
<dbReference type="EMBL" id="JAYWIO010000008">
    <property type="protein sequence ID" value="KAK7245855.1"/>
    <property type="molecule type" value="Genomic_DNA"/>
</dbReference>
<organism evidence="13 14">
    <name type="scientific">Crotalaria pallida</name>
    <name type="common">Smooth rattlebox</name>
    <name type="synonym">Crotalaria striata</name>
    <dbReference type="NCBI Taxonomy" id="3830"/>
    <lineage>
        <taxon>Eukaryota</taxon>
        <taxon>Viridiplantae</taxon>
        <taxon>Streptophyta</taxon>
        <taxon>Embryophyta</taxon>
        <taxon>Tracheophyta</taxon>
        <taxon>Spermatophyta</taxon>
        <taxon>Magnoliopsida</taxon>
        <taxon>eudicotyledons</taxon>
        <taxon>Gunneridae</taxon>
        <taxon>Pentapetalae</taxon>
        <taxon>rosids</taxon>
        <taxon>fabids</taxon>
        <taxon>Fabales</taxon>
        <taxon>Fabaceae</taxon>
        <taxon>Papilionoideae</taxon>
        <taxon>50 kb inversion clade</taxon>
        <taxon>genistoids sensu lato</taxon>
        <taxon>core genistoids</taxon>
        <taxon>Crotalarieae</taxon>
        <taxon>Crotalaria</taxon>
    </lineage>
</organism>
<dbReference type="GO" id="GO:0005634">
    <property type="term" value="C:nucleus"/>
    <property type="evidence" value="ECO:0007669"/>
    <property type="project" value="UniProtKB-SubCell"/>
</dbReference>
<dbReference type="AlphaFoldDB" id="A0AAN9E474"/>
<evidence type="ECO:0000256" key="9">
    <source>
        <dbReference type="ARBA" id="ARBA00023315"/>
    </source>
</evidence>
<keyword evidence="9" id="KW-0012">Acyltransferase</keyword>
<comment type="subcellular location">
    <subcellularLocation>
        <location evidence="1">Nucleus</location>
    </subcellularLocation>
</comment>
<evidence type="ECO:0000256" key="1">
    <source>
        <dbReference type="ARBA" id="ARBA00004123"/>
    </source>
</evidence>
<dbReference type="GO" id="GO:0007064">
    <property type="term" value="P:mitotic sister chromatid cohesion"/>
    <property type="evidence" value="ECO:0007669"/>
    <property type="project" value="TreeGrafter"/>
</dbReference>
<sequence>MQSKISSFFKSPPASAPASHDDELAIWENKQHDISITYSRTRKRSNPNSVSSCPEPDETTISGKTVVKNKKRSYAQFHLECGQSDFLLRACSTCGVKFTPGDAEDEKSHKDFHKCYTQGVQFRGWTSERVVPVPSVKGGRIILVLHTDPSAHRNKVEEVVKMMEIELESGWIVHELCKVYLFISQHRIVGCLVAEPIKEAYKVVSCSISGHSDSANKKETKSNSTTLRFGNITFQREVKKRAASACHYEVVDGSHGGAIFCEKKAVAAVCGIRAIWVTPSNRRKGIASQLLDAVRKSFCVGLVLERTQLAFSQPTSAGKALASGYTGTRSFLVYKANKADL</sequence>
<dbReference type="GO" id="GO:0000785">
    <property type="term" value="C:chromatin"/>
    <property type="evidence" value="ECO:0007669"/>
    <property type="project" value="TreeGrafter"/>
</dbReference>
<dbReference type="PANTHER" id="PTHR45884">
    <property type="entry name" value="N-ACETYLTRANSFERASE ECO"/>
    <property type="match status" value="1"/>
</dbReference>
<keyword evidence="8" id="KW-0131">Cell cycle</keyword>
<comment type="similarity">
    <text evidence="2">Belongs to the acetyltransferase family. ECO subfamily.</text>
</comment>
<dbReference type="GO" id="GO:0061733">
    <property type="term" value="F:protein-lysine-acetyltransferase activity"/>
    <property type="evidence" value="ECO:0007669"/>
    <property type="project" value="TreeGrafter"/>
</dbReference>
<dbReference type="Gene3D" id="3.40.630.30">
    <property type="match status" value="1"/>
</dbReference>
<protein>
    <recommendedName>
        <fullName evidence="15">N-acetyltransferase</fullName>
    </recommendedName>
</protein>
<name>A0AAN9E474_CROPI</name>
<evidence type="ECO:0000256" key="6">
    <source>
        <dbReference type="ARBA" id="ARBA00022833"/>
    </source>
</evidence>
<dbReference type="InterPro" id="IPR028009">
    <property type="entry name" value="ESCO_Acetyltransf_dom"/>
</dbReference>
<dbReference type="CDD" id="cd04301">
    <property type="entry name" value="NAT_SF"/>
    <property type="match status" value="1"/>
</dbReference>
<proteinExistence type="inferred from homology"/>
<evidence type="ECO:0000256" key="8">
    <source>
        <dbReference type="ARBA" id="ARBA00023306"/>
    </source>
</evidence>
<evidence type="ECO:0000313" key="14">
    <source>
        <dbReference type="Proteomes" id="UP001372338"/>
    </source>
</evidence>
<feature type="domain" description="N-acetyltransferase ESCO acetyl-transferase" evidence="12">
    <location>
        <begin position="267"/>
        <end position="334"/>
    </location>
</feature>
<keyword evidence="6" id="KW-0862">Zinc</keyword>
<feature type="domain" description="N-acetyltransferase ESCO zinc-finger" evidence="11">
    <location>
        <begin position="76"/>
        <end position="114"/>
    </location>
</feature>
<keyword evidence="7" id="KW-0539">Nucleus</keyword>
<gene>
    <name evidence="13" type="ORF">RIF29_40707</name>
</gene>
<keyword evidence="3" id="KW-0808">Transferase</keyword>
<evidence type="ECO:0000259" key="12">
    <source>
        <dbReference type="Pfam" id="PF13880"/>
    </source>
</evidence>
<evidence type="ECO:0000256" key="3">
    <source>
        <dbReference type="ARBA" id="ARBA00022679"/>
    </source>
</evidence>
<dbReference type="SUPFAM" id="SSF55729">
    <property type="entry name" value="Acyl-CoA N-acyltransferases (Nat)"/>
    <property type="match status" value="1"/>
</dbReference>
<dbReference type="InterPro" id="IPR028005">
    <property type="entry name" value="AcTrfase_ESCO_Znf_dom"/>
</dbReference>
<feature type="region of interest" description="Disordered" evidence="10">
    <location>
        <begin position="1"/>
        <end position="21"/>
    </location>
</feature>